<keyword evidence="3" id="KW-1185">Reference proteome</keyword>
<evidence type="ECO:0000313" key="3">
    <source>
        <dbReference type="Proteomes" id="UP000192247"/>
    </source>
</evidence>
<keyword evidence="1" id="KW-0732">Signal</keyword>
<proteinExistence type="predicted"/>
<dbReference type="Proteomes" id="UP000192247">
    <property type="component" value="Unassembled WGS sequence"/>
</dbReference>
<feature type="signal peptide" evidence="1">
    <location>
        <begin position="1"/>
        <end position="28"/>
    </location>
</feature>
<reference evidence="2 3" key="1">
    <citation type="journal article" date="2017" name="Gigascience">
        <title>Draft genome of the honey bee ectoparasitic mite, Tropilaelaps mercedesae, is shaped by the parasitic life history.</title>
        <authorList>
            <person name="Dong X."/>
            <person name="Armstrong S.D."/>
            <person name="Xia D."/>
            <person name="Makepeace B.L."/>
            <person name="Darby A.C."/>
            <person name="Kadowaki T."/>
        </authorList>
    </citation>
    <scope>NUCLEOTIDE SEQUENCE [LARGE SCALE GENOMIC DNA]</scope>
    <source>
        <strain evidence="2">Wuxi-XJTLU</strain>
    </source>
</reference>
<feature type="non-terminal residue" evidence="2">
    <location>
        <position position="1"/>
    </location>
</feature>
<comment type="caution">
    <text evidence="2">The sequence shown here is derived from an EMBL/GenBank/DDBJ whole genome shotgun (WGS) entry which is preliminary data.</text>
</comment>
<protein>
    <submittedName>
        <fullName evidence="2">Uncharacterized protein</fullName>
    </submittedName>
</protein>
<accession>A0A1V9X7W2</accession>
<organism evidence="2 3">
    <name type="scientific">Tropilaelaps mercedesae</name>
    <dbReference type="NCBI Taxonomy" id="418985"/>
    <lineage>
        <taxon>Eukaryota</taxon>
        <taxon>Metazoa</taxon>
        <taxon>Ecdysozoa</taxon>
        <taxon>Arthropoda</taxon>
        <taxon>Chelicerata</taxon>
        <taxon>Arachnida</taxon>
        <taxon>Acari</taxon>
        <taxon>Parasitiformes</taxon>
        <taxon>Mesostigmata</taxon>
        <taxon>Gamasina</taxon>
        <taxon>Dermanyssoidea</taxon>
        <taxon>Laelapidae</taxon>
        <taxon>Tropilaelaps</taxon>
    </lineage>
</organism>
<dbReference type="EMBL" id="MNPL01020272">
    <property type="protein sequence ID" value="OQR69639.1"/>
    <property type="molecule type" value="Genomic_DNA"/>
</dbReference>
<dbReference type="InParanoid" id="A0A1V9X7W2"/>
<sequence length="108" mass="12183">RFSPISWQRRSFYLYLACVFLANLKSLGSEPRKPAETSKAEPGLISCTCISSDIMEHTLLTVEMLDEFRLIEQRQRRITMKDKGTSGLLLGPTLEGLIGRPIQLGLNE</sequence>
<gene>
    <name evidence="2" type="ORF">BIW11_12140</name>
</gene>
<evidence type="ECO:0000313" key="2">
    <source>
        <dbReference type="EMBL" id="OQR69639.1"/>
    </source>
</evidence>
<dbReference type="AlphaFoldDB" id="A0A1V9X7W2"/>
<name>A0A1V9X7W2_9ACAR</name>
<feature type="chain" id="PRO_5013297531" evidence="1">
    <location>
        <begin position="29"/>
        <end position="108"/>
    </location>
</feature>
<evidence type="ECO:0000256" key="1">
    <source>
        <dbReference type="SAM" id="SignalP"/>
    </source>
</evidence>